<evidence type="ECO:0000313" key="1">
    <source>
        <dbReference type="Ensembl" id="ENSMMSP00000013165.1"/>
    </source>
</evidence>
<organism evidence="1 2">
    <name type="scientific">Moschus moschiferus</name>
    <name type="common">Siberian musk deer</name>
    <name type="synonym">Moschus sibiricus</name>
    <dbReference type="NCBI Taxonomy" id="68415"/>
    <lineage>
        <taxon>Eukaryota</taxon>
        <taxon>Metazoa</taxon>
        <taxon>Chordata</taxon>
        <taxon>Craniata</taxon>
        <taxon>Vertebrata</taxon>
        <taxon>Euteleostomi</taxon>
        <taxon>Mammalia</taxon>
        <taxon>Eutheria</taxon>
        <taxon>Laurasiatheria</taxon>
        <taxon>Artiodactyla</taxon>
        <taxon>Ruminantia</taxon>
        <taxon>Pecora</taxon>
        <taxon>Moschidae</taxon>
        <taxon>Moschus</taxon>
    </lineage>
</organism>
<name>A0A8C6FKN3_MOSMO</name>
<protein>
    <submittedName>
        <fullName evidence="1">Uncharacterized protein</fullName>
    </submittedName>
</protein>
<keyword evidence="2" id="KW-1185">Reference proteome</keyword>
<reference evidence="1" key="2">
    <citation type="submission" date="2025-09" db="UniProtKB">
        <authorList>
            <consortium name="Ensembl"/>
        </authorList>
    </citation>
    <scope>IDENTIFICATION</scope>
</reference>
<dbReference type="AlphaFoldDB" id="A0A8C6FKN3"/>
<proteinExistence type="predicted"/>
<accession>A0A8C6FKN3</accession>
<dbReference type="Ensembl" id="ENSMMST00000014549.1">
    <property type="protein sequence ID" value="ENSMMSP00000013165.1"/>
    <property type="gene ID" value="ENSMMSG00000010094.1"/>
</dbReference>
<dbReference type="GeneTree" id="ENSGT00940000169081"/>
<reference evidence="1" key="1">
    <citation type="submission" date="2025-08" db="UniProtKB">
        <authorList>
            <consortium name="Ensembl"/>
        </authorList>
    </citation>
    <scope>IDENTIFICATION</scope>
</reference>
<evidence type="ECO:0000313" key="2">
    <source>
        <dbReference type="Proteomes" id="UP000694544"/>
    </source>
</evidence>
<sequence length="70" mass="8367">IISNEKSCLRSVVMTTKKLRNFTDSTLMSDKTRRDHKEWQNIILCRKPVITLPYFFLEILIIMKEHNSKL</sequence>
<dbReference type="Proteomes" id="UP000694544">
    <property type="component" value="Unplaced"/>
</dbReference>